<dbReference type="PROSITE" id="PS50045">
    <property type="entry name" value="SIGMA54_INTERACT_4"/>
    <property type="match status" value="1"/>
</dbReference>
<evidence type="ECO:0000313" key="4">
    <source>
        <dbReference type="EMBL" id="TDK54061.1"/>
    </source>
</evidence>
<evidence type="ECO:0000259" key="3">
    <source>
        <dbReference type="PROSITE" id="PS51737"/>
    </source>
</evidence>
<dbReference type="PANTHER" id="PTHR30461:SF23">
    <property type="entry name" value="DNA RECOMBINASE-RELATED"/>
    <property type="match status" value="1"/>
</dbReference>
<dbReference type="InterPro" id="IPR050639">
    <property type="entry name" value="SSR_resolvase"/>
</dbReference>
<dbReference type="InterPro" id="IPR025827">
    <property type="entry name" value="Zn_ribbon_recom_dom"/>
</dbReference>
<dbReference type="InterPro" id="IPR038109">
    <property type="entry name" value="DNA_bind_recomb_sf"/>
</dbReference>
<dbReference type="SUPFAM" id="SSF53041">
    <property type="entry name" value="Resolvase-like"/>
    <property type="match status" value="1"/>
</dbReference>
<protein>
    <submittedName>
        <fullName evidence="4">Recombinase family protein</fullName>
    </submittedName>
</protein>
<organism evidence="4 5">
    <name type="scientific">Antarcticimicrobium luteum</name>
    <dbReference type="NCBI Taxonomy" id="2547397"/>
    <lineage>
        <taxon>Bacteria</taxon>
        <taxon>Pseudomonadati</taxon>
        <taxon>Pseudomonadota</taxon>
        <taxon>Alphaproteobacteria</taxon>
        <taxon>Rhodobacterales</taxon>
        <taxon>Paracoccaceae</taxon>
        <taxon>Antarcticimicrobium</taxon>
    </lineage>
</organism>
<dbReference type="PROSITE" id="PS51737">
    <property type="entry name" value="RECOMBINASE_DNA_BIND"/>
    <property type="match status" value="1"/>
</dbReference>
<dbReference type="PANTHER" id="PTHR30461">
    <property type="entry name" value="DNA-INVERTASE FROM LAMBDOID PROPHAGE"/>
    <property type="match status" value="1"/>
</dbReference>
<dbReference type="GO" id="GO:0006355">
    <property type="term" value="P:regulation of DNA-templated transcription"/>
    <property type="evidence" value="ECO:0007669"/>
    <property type="project" value="InterPro"/>
</dbReference>
<comment type="caution">
    <text evidence="4">The sequence shown here is derived from an EMBL/GenBank/DDBJ whole genome shotgun (WGS) entry which is preliminary data.</text>
</comment>
<dbReference type="Gene3D" id="3.40.50.1390">
    <property type="entry name" value="Resolvase, N-terminal catalytic domain"/>
    <property type="match status" value="1"/>
</dbReference>
<proteinExistence type="predicted"/>
<dbReference type="InterPro" id="IPR036162">
    <property type="entry name" value="Resolvase-like_N_sf"/>
</dbReference>
<dbReference type="Pfam" id="PF07508">
    <property type="entry name" value="Recombinase"/>
    <property type="match status" value="1"/>
</dbReference>
<dbReference type="InterPro" id="IPR011109">
    <property type="entry name" value="DNA_bind_recombinase_dom"/>
</dbReference>
<reference evidence="4 5" key="1">
    <citation type="submission" date="2019-03" db="EMBL/GenBank/DDBJ databases">
        <title>Ruegeria lutea sp. nov., a novel strain, isolated from marine sediment, the Masan Bay, South Korea.</title>
        <authorList>
            <person name="Kim J."/>
            <person name="Kim D.-Y."/>
            <person name="Lee S.-S."/>
        </authorList>
    </citation>
    <scope>NUCLEOTIDE SEQUENCE [LARGE SCALE GENOMIC DNA]</scope>
    <source>
        <strain evidence="4 5">318-1</strain>
    </source>
</reference>
<dbReference type="InterPro" id="IPR002078">
    <property type="entry name" value="Sigma_54_int"/>
</dbReference>
<evidence type="ECO:0000259" key="2">
    <source>
        <dbReference type="PROSITE" id="PS51736"/>
    </source>
</evidence>
<name>A0A4R5VI12_9RHOB</name>
<evidence type="ECO:0000313" key="5">
    <source>
        <dbReference type="Proteomes" id="UP000295301"/>
    </source>
</evidence>
<dbReference type="AlphaFoldDB" id="A0A4R5VI12"/>
<dbReference type="CDD" id="cd00338">
    <property type="entry name" value="Ser_Recombinase"/>
    <property type="match status" value="1"/>
</dbReference>
<dbReference type="Pfam" id="PF00239">
    <property type="entry name" value="Resolvase"/>
    <property type="match status" value="1"/>
</dbReference>
<feature type="domain" description="Recombinase" evidence="3">
    <location>
        <begin position="156"/>
        <end position="306"/>
    </location>
</feature>
<accession>A0A4R5VI12</accession>
<sequence>MIQTPPPKRVAIYARFSTDLQNPKSVQDQVRECQRLADQTGWKVIEVFSDMALSGATKDRPGFEALQAAVRAERFDIVVFEHIDRLSRDLEDLMGFYKLARHAQTELHQLHRGKLGIFDIGILGTFAQIFLEELGYKTRRGLAGKIEEGKSAGGLSYGYKLCKTASGELIKGDLMVDESEAAVVRRIFSEYAAGKSPHNIAKDLNADAVPSPRGAGQGSGHWRQNTIYGNCKRGTGILNNELYVGKRVWNRLRYAKHPDTGKRISRLNPRDEWKIVDVPDLRLIDDPLWDAVKARQGAIQDRRSRAEADGKTGAGAAQSARRRKYLLSGLLTCDQCGGNLTVAGKGERRRYYCANAKEKGDSVCQGMPGFLERDAATTLLDGLRWGLMQDSAYEEFRERFIAKLRAQEQDSGEALRRHDAKIREMERTHANLLRAVENGQYSEPLIVRLNTVDAELATLRAAREALVPAPIDLPTDLPAVYRQYVKNLAETLTAEEVAGPASDELHTLIDRVIVSWDADAEVHELEVRGKLLEMLKQIRPAGEAGLEANSCSLKMVAGVGFEPTTFRL</sequence>
<dbReference type="EMBL" id="SMUV01000013">
    <property type="protein sequence ID" value="TDK54061.1"/>
    <property type="molecule type" value="Genomic_DNA"/>
</dbReference>
<dbReference type="PROSITE" id="PS51736">
    <property type="entry name" value="RECOMBINASES_3"/>
    <property type="match status" value="1"/>
</dbReference>
<dbReference type="InterPro" id="IPR006119">
    <property type="entry name" value="Resolv_N"/>
</dbReference>
<dbReference type="Pfam" id="PF13408">
    <property type="entry name" value="Zn_ribbon_recom"/>
    <property type="match status" value="1"/>
</dbReference>
<evidence type="ECO:0000259" key="1">
    <source>
        <dbReference type="PROSITE" id="PS50045"/>
    </source>
</evidence>
<gene>
    <name evidence="4" type="ORF">E1832_00130</name>
</gene>
<dbReference type="GO" id="GO:0005524">
    <property type="term" value="F:ATP binding"/>
    <property type="evidence" value="ECO:0007669"/>
    <property type="project" value="InterPro"/>
</dbReference>
<dbReference type="GO" id="GO:0003677">
    <property type="term" value="F:DNA binding"/>
    <property type="evidence" value="ECO:0007669"/>
    <property type="project" value="InterPro"/>
</dbReference>
<keyword evidence="5" id="KW-1185">Reference proteome</keyword>
<feature type="domain" description="Sigma-54 factor interaction" evidence="1">
    <location>
        <begin position="404"/>
        <end position="526"/>
    </location>
</feature>
<dbReference type="OrthoDB" id="7277848at2"/>
<dbReference type="SMART" id="SM00857">
    <property type="entry name" value="Resolvase"/>
    <property type="match status" value="1"/>
</dbReference>
<dbReference type="Proteomes" id="UP000295301">
    <property type="component" value="Unassembled WGS sequence"/>
</dbReference>
<feature type="domain" description="Resolvase/invertase-type recombinase catalytic" evidence="2">
    <location>
        <begin position="9"/>
        <end position="157"/>
    </location>
</feature>
<dbReference type="GO" id="GO:0000150">
    <property type="term" value="F:DNA strand exchange activity"/>
    <property type="evidence" value="ECO:0007669"/>
    <property type="project" value="InterPro"/>
</dbReference>
<dbReference type="Gene3D" id="3.90.1750.20">
    <property type="entry name" value="Putative Large Serine Recombinase, Chain B, Domain 2"/>
    <property type="match status" value="1"/>
</dbReference>